<feature type="transmembrane region" description="Helical" evidence="9">
    <location>
        <begin position="217"/>
        <end position="239"/>
    </location>
</feature>
<accession>A0A8J7SD01</accession>
<dbReference type="GO" id="GO:0005886">
    <property type="term" value="C:plasma membrane"/>
    <property type="evidence" value="ECO:0007669"/>
    <property type="project" value="UniProtKB-SubCell"/>
</dbReference>
<dbReference type="InterPro" id="IPR013525">
    <property type="entry name" value="ABC2_TM"/>
</dbReference>
<evidence type="ECO:0000256" key="6">
    <source>
        <dbReference type="ARBA" id="ARBA00022692"/>
    </source>
</evidence>
<dbReference type="GO" id="GO:0015920">
    <property type="term" value="P:lipopolysaccharide transport"/>
    <property type="evidence" value="ECO:0007669"/>
    <property type="project" value="TreeGrafter"/>
</dbReference>
<comment type="similarity">
    <text evidence="2 9">Belongs to the ABC-2 integral membrane protein family.</text>
</comment>
<keyword evidence="3 9" id="KW-0813">Transport</keyword>
<dbReference type="PROSITE" id="PS51012">
    <property type="entry name" value="ABC_TM2"/>
    <property type="match status" value="1"/>
</dbReference>
<feature type="transmembrane region" description="Helical" evidence="9">
    <location>
        <begin position="43"/>
        <end position="65"/>
    </location>
</feature>
<name>A0A8J7SD01_9RHOB</name>
<reference evidence="11" key="1">
    <citation type="submission" date="2020-12" db="EMBL/GenBank/DDBJ databases">
        <title>Bacterial taxonomy.</title>
        <authorList>
            <person name="Pan X."/>
        </authorList>
    </citation>
    <scope>NUCLEOTIDE SEQUENCE</scope>
    <source>
        <strain evidence="11">M0105</strain>
    </source>
</reference>
<keyword evidence="12" id="KW-1185">Reference proteome</keyword>
<feature type="transmembrane region" description="Helical" evidence="9">
    <location>
        <begin position="119"/>
        <end position="143"/>
    </location>
</feature>
<dbReference type="Proteomes" id="UP000655420">
    <property type="component" value="Unassembled WGS sequence"/>
</dbReference>
<comment type="caution">
    <text evidence="11">The sequence shown here is derived from an EMBL/GenBank/DDBJ whole genome shotgun (WGS) entry which is preliminary data.</text>
</comment>
<evidence type="ECO:0000256" key="4">
    <source>
        <dbReference type="ARBA" id="ARBA00022475"/>
    </source>
</evidence>
<keyword evidence="4 9" id="KW-1003">Cell membrane</keyword>
<evidence type="ECO:0000259" key="10">
    <source>
        <dbReference type="PROSITE" id="PS51012"/>
    </source>
</evidence>
<keyword evidence="5" id="KW-0997">Cell inner membrane</keyword>
<feature type="domain" description="ABC transmembrane type-2" evidence="10">
    <location>
        <begin position="45"/>
        <end position="271"/>
    </location>
</feature>
<evidence type="ECO:0000313" key="12">
    <source>
        <dbReference type="Proteomes" id="UP000655420"/>
    </source>
</evidence>
<comment type="subcellular location">
    <subcellularLocation>
        <location evidence="1 9">Cell inner membrane</location>
        <topology evidence="1 9">Multi-pass membrane protein</topology>
    </subcellularLocation>
</comment>
<keyword evidence="7 9" id="KW-1133">Transmembrane helix</keyword>
<evidence type="ECO:0000256" key="8">
    <source>
        <dbReference type="ARBA" id="ARBA00023136"/>
    </source>
</evidence>
<sequence length="279" mass="31478">MKEKTLILEPGRADKEYWRDLWRYRELFFVLAWRDISARYKQTVVGVLWAVLQPVLTMIVMTLVFSKLAGLPSEGAAPYAIMVYAAMLPWQFFANSLSASGNSLVGNARLISKIYFPRLVIPTASVITAFIDFLIAFVILLALMGIYNFWPSWRLLTLPVFTCIAFLAAIGPGLLLASLNVKYRDFRYVIPFIVQFGLYISPVGFSTSIVREKLGEALFMIYALNPMVGVIDGFRWAILGAEATVYWPGLAISLAAISLFLWLGITRFRRTEKTFADVI</sequence>
<dbReference type="PANTHER" id="PTHR30413">
    <property type="entry name" value="INNER MEMBRANE TRANSPORT PERMEASE"/>
    <property type="match status" value="1"/>
</dbReference>
<dbReference type="RefSeq" id="WP_200609944.1">
    <property type="nucleotide sequence ID" value="NZ_JAEHHL010000006.1"/>
</dbReference>
<dbReference type="AlphaFoldDB" id="A0A8J7SD01"/>
<feature type="transmembrane region" description="Helical" evidence="9">
    <location>
        <begin position="155"/>
        <end position="176"/>
    </location>
</feature>
<evidence type="ECO:0000256" key="1">
    <source>
        <dbReference type="ARBA" id="ARBA00004429"/>
    </source>
</evidence>
<evidence type="ECO:0000256" key="3">
    <source>
        <dbReference type="ARBA" id="ARBA00022448"/>
    </source>
</evidence>
<dbReference type="PANTHER" id="PTHR30413:SF8">
    <property type="entry name" value="TRANSPORT PERMEASE PROTEIN"/>
    <property type="match status" value="1"/>
</dbReference>
<evidence type="ECO:0000256" key="2">
    <source>
        <dbReference type="ARBA" id="ARBA00007783"/>
    </source>
</evidence>
<gene>
    <name evidence="11" type="ORF">H0I76_11170</name>
</gene>
<evidence type="ECO:0000256" key="7">
    <source>
        <dbReference type="ARBA" id="ARBA00022989"/>
    </source>
</evidence>
<feature type="transmembrane region" description="Helical" evidence="9">
    <location>
        <begin position="245"/>
        <end position="265"/>
    </location>
</feature>
<organism evidence="11 12">
    <name type="scientific">Thermohalobaculum xanthum</name>
    <dbReference type="NCBI Taxonomy" id="2753746"/>
    <lineage>
        <taxon>Bacteria</taxon>
        <taxon>Pseudomonadati</taxon>
        <taxon>Pseudomonadota</taxon>
        <taxon>Alphaproteobacteria</taxon>
        <taxon>Rhodobacterales</taxon>
        <taxon>Paracoccaceae</taxon>
        <taxon>Thermohalobaculum</taxon>
    </lineage>
</organism>
<keyword evidence="8 9" id="KW-0472">Membrane</keyword>
<dbReference type="EMBL" id="JAEHHL010000006">
    <property type="protein sequence ID" value="MBK0399752.1"/>
    <property type="molecule type" value="Genomic_DNA"/>
</dbReference>
<evidence type="ECO:0000256" key="9">
    <source>
        <dbReference type="RuleBase" id="RU361157"/>
    </source>
</evidence>
<evidence type="ECO:0000256" key="5">
    <source>
        <dbReference type="ARBA" id="ARBA00022519"/>
    </source>
</evidence>
<dbReference type="InterPro" id="IPR047817">
    <property type="entry name" value="ABC2_TM_bact-type"/>
</dbReference>
<protein>
    <recommendedName>
        <fullName evidence="9">Transport permease protein</fullName>
    </recommendedName>
</protein>
<proteinExistence type="inferred from homology"/>
<evidence type="ECO:0000313" key="11">
    <source>
        <dbReference type="EMBL" id="MBK0399752.1"/>
    </source>
</evidence>
<dbReference type="GO" id="GO:0140359">
    <property type="term" value="F:ABC-type transporter activity"/>
    <property type="evidence" value="ECO:0007669"/>
    <property type="project" value="InterPro"/>
</dbReference>
<dbReference type="Pfam" id="PF01061">
    <property type="entry name" value="ABC2_membrane"/>
    <property type="match status" value="1"/>
</dbReference>
<feature type="transmembrane region" description="Helical" evidence="9">
    <location>
        <begin position="77"/>
        <end position="99"/>
    </location>
</feature>
<keyword evidence="6 9" id="KW-0812">Transmembrane</keyword>